<accession>A0A1H6EWK5</accession>
<name>A0A1H6EWK5_9ACTN</name>
<sequence length="98" mass="10082">MTEPKRLARIAGLLYLVVATFTIFAGLVSSNLVEPGVGRLGRVLGGRVVLDAESRLPARLGHSRAGRVLRTNPAGTAVAISARAATAAITVTYVIGGT</sequence>
<keyword evidence="1" id="KW-1133">Transmembrane helix</keyword>
<dbReference type="AlphaFoldDB" id="A0A1H6EWK5"/>
<keyword evidence="1" id="KW-0472">Membrane</keyword>
<evidence type="ECO:0000313" key="3">
    <source>
        <dbReference type="Proteomes" id="UP000236732"/>
    </source>
</evidence>
<feature type="transmembrane region" description="Helical" evidence="1">
    <location>
        <begin position="12"/>
        <end position="33"/>
    </location>
</feature>
<gene>
    <name evidence="2" type="ORF">SAMN05444920_12497</name>
</gene>
<evidence type="ECO:0000313" key="2">
    <source>
        <dbReference type="EMBL" id="SEH02162.1"/>
    </source>
</evidence>
<keyword evidence="3" id="KW-1185">Reference proteome</keyword>
<evidence type="ECO:0000256" key="1">
    <source>
        <dbReference type="SAM" id="Phobius"/>
    </source>
</evidence>
<reference evidence="2 3" key="1">
    <citation type="submission" date="2016-10" db="EMBL/GenBank/DDBJ databases">
        <authorList>
            <person name="de Groot N.N."/>
        </authorList>
    </citation>
    <scope>NUCLEOTIDE SEQUENCE [LARGE SCALE GENOMIC DNA]</scope>
    <source>
        <strain evidence="2 3">CGMCC 4.7037</strain>
    </source>
</reference>
<organism evidence="2 3">
    <name type="scientific">Nonomuraea solani</name>
    <dbReference type="NCBI Taxonomy" id="1144553"/>
    <lineage>
        <taxon>Bacteria</taxon>
        <taxon>Bacillati</taxon>
        <taxon>Actinomycetota</taxon>
        <taxon>Actinomycetes</taxon>
        <taxon>Streptosporangiales</taxon>
        <taxon>Streptosporangiaceae</taxon>
        <taxon>Nonomuraea</taxon>
    </lineage>
</organism>
<keyword evidence="1" id="KW-0812">Transmembrane</keyword>
<dbReference type="Proteomes" id="UP000236732">
    <property type="component" value="Unassembled WGS sequence"/>
</dbReference>
<dbReference type="EMBL" id="FNVT01000024">
    <property type="protein sequence ID" value="SEH02162.1"/>
    <property type="molecule type" value="Genomic_DNA"/>
</dbReference>
<proteinExistence type="predicted"/>
<dbReference type="RefSeq" id="WP_200824799.1">
    <property type="nucleotide sequence ID" value="NZ_FNVT01000024.1"/>
</dbReference>
<protein>
    <submittedName>
        <fullName evidence="2">Uncharacterized protein</fullName>
    </submittedName>
</protein>